<dbReference type="Pfam" id="PF07732">
    <property type="entry name" value="Cu-oxidase_3"/>
    <property type="match status" value="1"/>
</dbReference>
<dbReference type="Gene3D" id="2.60.40.420">
    <property type="entry name" value="Cupredoxins - blue copper proteins"/>
    <property type="match status" value="2"/>
</dbReference>
<evidence type="ECO:0000256" key="10">
    <source>
        <dbReference type="ARBA" id="ARBA00023008"/>
    </source>
</evidence>
<keyword evidence="7 12" id="KW-0479">Metal-binding</keyword>
<dbReference type="InterPro" id="IPR001287">
    <property type="entry name" value="NO2-reductase_Cu"/>
</dbReference>
<feature type="transmembrane region" description="Helical" evidence="13">
    <location>
        <begin position="21"/>
        <end position="45"/>
    </location>
</feature>
<evidence type="ECO:0000256" key="3">
    <source>
        <dbReference type="ARBA" id="ARBA00010609"/>
    </source>
</evidence>
<dbReference type="Proteomes" id="UP000176511">
    <property type="component" value="Unassembled WGS sequence"/>
</dbReference>
<dbReference type="FunFam" id="2.60.40.420:FF:000093">
    <property type="entry name" value="Copper-containing nitrite reductase"/>
    <property type="match status" value="1"/>
</dbReference>
<dbReference type="GO" id="GO:0005507">
    <property type="term" value="F:copper ion binding"/>
    <property type="evidence" value="ECO:0007669"/>
    <property type="project" value="InterPro"/>
</dbReference>
<dbReference type="EC" id="1.7.2.1" evidence="5"/>
<name>A0A1F6DLR0_9BACT</name>
<comment type="catalytic activity">
    <reaction evidence="11">
        <text>nitric oxide + Fe(III)-[cytochrome c] + H2O = Fe(II)-[cytochrome c] + nitrite + 2 H(+)</text>
        <dbReference type="Rhea" id="RHEA:15233"/>
        <dbReference type="Rhea" id="RHEA-COMP:10350"/>
        <dbReference type="Rhea" id="RHEA-COMP:14399"/>
        <dbReference type="ChEBI" id="CHEBI:15377"/>
        <dbReference type="ChEBI" id="CHEBI:15378"/>
        <dbReference type="ChEBI" id="CHEBI:16301"/>
        <dbReference type="ChEBI" id="CHEBI:16480"/>
        <dbReference type="ChEBI" id="CHEBI:29033"/>
        <dbReference type="ChEBI" id="CHEBI:29034"/>
        <dbReference type="EC" id="1.7.2.1"/>
    </reaction>
</comment>
<feature type="binding site" description="type 1 copper site" evidence="12">
    <location>
        <position position="270"/>
    </location>
    <ligand>
        <name>Cu cation</name>
        <dbReference type="ChEBI" id="CHEBI:23378"/>
        <label>1</label>
    </ligand>
</feature>
<feature type="domain" description="Plastocyanin-like" evidence="14">
    <location>
        <begin position="188"/>
        <end position="294"/>
    </location>
</feature>
<evidence type="ECO:0000256" key="13">
    <source>
        <dbReference type="SAM" id="Phobius"/>
    </source>
</evidence>
<evidence type="ECO:0000256" key="7">
    <source>
        <dbReference type="ARBA" id="ARBA00022723"/>
    </source>
</evidence>
<dbReference type="PANTHER" id="PTHR11709">
    <property type="entry name" value="MULTI-COPPER OXIDASE"/>
    <property type="match status" value="1"/>
</dbReference>
<dbReference type="NCBIfam" id="TIGR02376">
    <property type="entry name" value="Cu_nitrite_red"/>
    <property type="match status" value="1"/>
</dbReference>
<dbReference type="STRING" id="1798491.A3C87_01010"/>
<comment type="cofactor">
    <cofactor evidence="1 12">
        <name>Cu(+)</name>
        <dbReference type="ChEBI" id="CHEBI:49552"/>
    </cofactor>
</comment>
<dbReference type="CDD" id="cd04208">
    <property type="entry name" value="CuRO_2_CuNIR"/>
    <property type="match status" value="1"/>
</dbReference>
<comment type="similarity">
    <text evidence="3">Belongs to the multicopper oxidase family.</text>
</comment>
<keyword evidence="8" id="KW-0677">Repeat</keyword>
<evidence type="ECO:0000256" key="2">
    <source>
        <dbReference type="ARBA" id="ARBA00001973"/>
    </source>
</evidence>
<keyword evidence="13" id="KW-0812">Transmembrane</keyword>
<evidence type="ECO:0000256" key="1">
    <source>
        <dbReference type="ARBA" id="ARBA00001960"/>
    </source>
</evidence>
<keyword evidence="9" id="KW-0560">Oxidoreductase</keyword>
<dbReference type="EMBL" id="MFLE01000005">
    <property type="protein sequence ID" value="OGG62359.1"/>
    <property type="molecule type" value="Genomic_DNA"/>
</dbReference>
<evidence type="ECO:0000256" key="11">
    <source>
        <dbReference type="ARBA" id="ARBA00049340"/>
    </source>
</evidence>
<dbReference type="PANTHER" id="PTHR11709:SF394">
    <property type="entry name" value="FI03373P-RELATED"/>
    <property type="match status" value="1"/>
</dbReference>
<comment type="caution">
    <text evidence="15">The sequence shown here is derived from an EMBL/GenBank/DDBJ whole genome shotgun (WGS) entry which is preliminary data.</text>
</comment>
<sequence>MTKKIKPSHYEILRKISWVLVGIYVFGVIAVLLGITVLGGMPLLAYLKTTLIQAIGITMAATASLFFFLRLIWRLEALPLGISILVFILGSGMFVSASVGQLYAFQYPMYVQSYGTGSGPGLPFKNVLSFFRHLETFEVVKDISENPNNVPSPINQLIAGGAIEPVTDDTLPTTRRIQLEAKEVLAEIAPGVTFNYWTFNGTVPGPLFRAQVGDIIEVTISNHASSLHHHNVDFHAATGPGGGGAVSVVNPGESKTFRFKTLNPGLFVYHCAVPNMASHMAHGMYGLFLVEPKEGLPKVDKEFYVMQGELYTAGTIGRKGLQIFDAKKMMDGQPEYITFNGKTGGLDSNMKAFVGDKVRLYVGNGGVSHTSSFHIVGEIFDTVYPEASIGGARFHNVQTTNIPAGGAAIVELTVDYPGKYILVDHALMRTDKGAWGVLEVVGSTDPEIMDGNFTEHARSSHGH</sequence>
<accession>A0A1F6DLR0</accession>
<evidence type="ECO:0000259" key="14">
    <source>
        <dbReference type="Pfam" id="PF07732"/>
    </source>
</evidence>
<feature type="binding site" description="type 1 copper site" evidence="12">
    <location>
        <position position="235"/>
    </location>
    <ligand>
        <name>Cu cation</name>
        <dbReference type="ChEBI" id="CHEBI:23378"/>
        <label>1</label>
    </ligand>
</feature>
<comment type="cofactor">
    <cofactor evidence="2 12">
        <name>Cu(2+)</name>
        <dbReference type="ChEBI" id="CHEBI:29036"/>
    </cofactor>
</comment>
<dbReference type="InterPro" id="IPR008972">
    <property type="entry name" value="Cupredoxin"/>
</dbReference>
<dbReference type="InterPro" id="IPR011707">
    <property type="entry name" value="Cu-oxidase-like_N"/>
</dbReference>
<feature type="binding site" description="type 1 copper site" evidence="12">
    <location>
        <position position="271"/>
    </location>
    <ligand>
        <name>Cu cation</name>
        <dbReference type="ChEBI" id="CHEBI:23378"/>
        <label>1</label>
    </ligand>
</feature>
<reference evidence="15 16" key="1">
    <citation type="journal article" date="2016" name="Nat. Commun.">
        <title>Thousands of microbial genomes shed light on interconnected biogeochemical processes in an aquifer system.</title>
        <authorList>
            <person name="Anantharaman K."/>
            <person name="Brown C.T."/>
            <person name="Hug L.A."/>
            <person name="Sharon I."/>
            <person name="Castelle C.J."/>
            <person name="Probst A.J."/>
            <person name="Thomas B.C."/>
            <person name="Singh A."/>
            <person name="Wilkins M.J."/>
            <person name="Karaoz U."/>
            <person name="Brodie E.L."/>
            <person name="Williams K.H."/>
            <person name="Hubbard S.S."/>
            <person name="Banfield J.F."/>
        </authorList>
    </citation>
    <scope>NUCLEOTIDE SEQUENCE [LARGE SCALE GENOMIC DNA]</scope>
</reference>
<keyword evidence="13" id="KW-1133">Transmembrane helix</keyword>
<dbReference type="CDD" id="cd11020">
    <property type="entry name" value="CuRO_1_CuNIR"/>
    <property type="match status" value="1"/>
</dbReference>
<keyword evidence="13" id="KW-0472">Membrane</keyword>
<evidence type="ECO:0000256" key="6">
    <source>
        <dbReference type="ARBA" id="ARBA00017290"/>
    </source>
</evidence>
<evidence type="ECO:0000256" key="12">
    <source>
        <dbReference type="PIRSR" id="PIRSR601287-1"/>
    </source>
</evidence>
<protein>
    <recommendedName>
        <fullName evidence="6">Copper-containing nitrite reductase</fullName>
        <ecNumber evidence="5">1.7.2.1</ecNumber>
    </recommendedName>
</protein>
<feature type="transmembrane region" description="Helical" evidence="13">
    <location>
        <begin position="80"/>
        <end position="104"/>
    </location>
</feature>
<evidence type="ECO:0000256" key="5">
    <source>
        <dbReference type="ARBA" id="ARBA00011882"/>
    </source>
</evidence>
<gene>
    <name evidence="15" type="ORF">A3C87_01010</name>
</gene>
<feature type="transmembrane region" description="Helical" evidence="13">
    <location>
        <begin position="51"/>
        <end position="73"/>
    </location>
</feature>
<dbReference type="InterPro" id="IPR045087">
    <property type="entry name" value="Cu-oxidase_fam"/>
</dbReference>
<evidence type="ECO:0000256" key="8">
    <source>
        <dbReference type="ARBA" id="ARBA00022737"/>
    </source>
</evidence>
<dbReference type="AlphaFoldDB" id="A0A1F6DLR0"/>
<evidence type="ECO:0000256" key="9">
    <source>
        <dbReference type="ARBA" id="ARBA00023002"/>
    </source>
</evidence>
<proteinExistence type="inferred from homology"/>
<evidence type="ECO:0000256" key="4">
    <source>
        <dbReference type="ARBA" id="ARBA00011233"/>
    </source>
</evidence>
<feature type="binding site" description="type 1 copper site" evidence="12">
    <location>
        <position position="230"/>
    </location>
    <ligand>
        <name>Cu cation</name>
        <dbReference type="ChEBI" id="CHEBI:23378"/>
        <label>1</label>
    </ligand>
</feature>
<evidence type="ECO:0000313" key="15">
    <source>
        <dbReference type="EMBL" id="OGG62359.1"/>
    </source>
</evidence>
<dbReference type="SUPFAM" id="SSF49503">
    <property type="entry name" value="Cupredoxins"/>
    <property type="match status" value="2"/>
</dbReference>
<comment type="subunit">
    <text evidence="4">Homotrimer.</text>
</comment>
<feature type="binding site" description="type 1 copper site" evidence="12">
    <location>
        <position position="279"/>
    </location>
    <ligand>
        <name>Cu cation</name>
        <dbReference type="ChEBI" id="CHEBI:23378"/>
        <label>1</label>
    </ligand>
</feature>
<keyword evidence="10 12" id="KW-0186">Copper</keyword>
<feature type="binding site" description="type 1 copper site" evidence="12">
    <location>
        <position position="284"/>
    </location>
    <ligand>
        <name>Cu cation</name>
        <dbReference type="ChEBI" id="CHEBI:23378"/>
        <label>1</label>
    </ligand>
</feature>
<feature type="binding site" description="type 1 copper site" evidence="12">
    <location>
        <position position="425"/>
    </location>
    <ligand>
        <name>Cu cation</name>
        <dbReference type="ChEBI" id="CHEBI:23378"/>
        <label>1</label>
    </ligand>
</feature>
<dbReference type="PRINTS" id="PR00695">
    <property type="entry name" value="CUNO2RDTASE"/>
</dbReference>
<organism evidence="15 16">
    <name type="scientific">Candidatus Kaiserbacteria bacterium RIFCSPHIGHO2_02_FULL_49_34</name>
    <dbReference type="NCBI Taxonomy" id="1798491"/>
    <lineage>
        <taxon>Bacteria</taxon>
        <taxon>Candidatus Kaiseribacteriota</taxon>
    </lineage>
</organism>
<dbReference type="GO" id="GO:0050421">
    <property type="term" value="F:nitrite reductase (NO-forming) activity"/>
    <property type="evidence" value="ECO:0007669"/>
    <property type="project" value="UniProtKB-EC"/>
</dbReference>
<evidence type="ECO:0000313" key="16">
    <source>
        <dbReference type="Proteomes" id="UP000176511"/>
    </source>
</evidence>